<evidence type="ECO:0000313" key="3">
    <source>
        <dbReference type="Proteomes" id="UP000295075"/>
    </source>
</evidence>
<feature type="transmembrane region" description="Helical" evidence="1">
    <location>
        <begin position="49"/>
        <end position="67"/>
    </location>
</feature>
<keyword evidence="1" id="KW-0812">Transmembrane</keyword>
<keyword evidence="1" id="KW-1133">Transmembrane helix</keyword>
<sequence length="107" mass="11442">MPAATRPSRGILIAAWIFPVMVLTGFAFLGGIPVLVVLVKAIRQHTLRLWAALLTTAYAVPVALWQLGPSDAPSLTKYLSPLMTYLLAAAGITVALAATAVRRRSWS</sequence>
<organism evidence="2 3">
    <name type="scientific">Kribbella albertanoniae</name>
    <dbReference type="NCBI Taxonomy" id="1266829"/>
    <lineage>
        <taxon>Bacteria</taxon>
        <taxon>Bacillati</taxon>
        <taxon>Actinomycetota</taxon>
        <taxon>Actinomycetes</taxon>
        <taxon>Propionibacteriales</taxon>
        <taxon>Kribbellaceae</taxon>
        <taxon>Kribbella</taxon>
    </lineage>
</organism>
<keyword evidence="1" id="KW-0472">Membrane</keyword>
<comment type="caution">
    <text evidence="2">The sequence shown here is derived from an EMBL/GenBank/DDBJ whole genome shotgun (WGS) entry which is preliminary data.</text>
</comment>
<accession>A0A4R4P4R1</accession>
<evidence type="ECO:0000256" key="1">
    <source>
        <dbReference type="SAM" id="Phobius"/>
    </source>
</evidence>
<dbReference type="AlphaFoldDB" id="A0A4R4P4R1"/>
<dbReference type="EMBL" id="SMKA01000331">
    <property type="protein sequence ID" value="TDC15763.1"/>
    <property type="molecule type" value="Genomic_DNA"/>
</dbReference>
<protein>
    <submittedName>
        <fullName evidence="2">Uncharacterized protein</fullName>
    </submittedName>
</protein>
<proteinExistence type="predicted"/>
<gene>
    <name evidence="2" type="ORF">E1261_40040</name>
</gene>
<name>A0A4R4P4R1_9ACTN</name>
<evidence type="ECO:0000313" key="2">
    <source>
        <dbReference type="EMBL" id="TDC15763.1"/>
    </source>
</evidence>
<dbReference type="OrthoDB" id="5122469at2"/>
<dbReference type="RefSeq" id="WP_132414978.1">
    <property type="nucleotide sequence ID" value="NZ_SMKA01000331.1"/>
</dbReference>
<feature type="transmembrane region" description="Helical" evidence="1">
    <location>
        <begin position="12"/>
        <end position="37"/>
    </location>
</feature>
<feature type="transmembrane region" description="Helical" evidence="1">
    <location>
        <begin position="82"/>
        <end position="101"/>
    </location>
</feature>
<keyword evidence="3" id="KW-1185">Reference proteome</keyword>
<dbReference type="Proteomes" id="UP000295075">
    <property type="component" value="Unassembled WGS sequence"/>
</dbReference>
<reference evidence="2 3" key="1">
    <citation type="submission" date="2019-03" db="EMBL/GenBank/DDBJ databases">
        <title>Draft genome sequences of novel Actinobacteria.</title>
        <authorList>
            <person name="Sahin N."/>
            <person name="Ay H."/>
            <person name="Saygin H."/>
        </authorList>
    </citation>
    <scope>NUCLEOTIDE SEQUENCE [LARGE SCALE GENOMIC DNA]</scope>
    <source>
        <strain evidence="2 3">JCM 30547</strain>
    </source>
</reference>